<organism evidence="3 4">
    <name type="scientific">Rossellomorea marisflavi</name>
    <dbReference type="NCBI Taxonomy" id="189381"/>
    <lineage>
        <taxon>Bacteria</taxon>
        <taxon>Bacillati</taxon>
        <taxon>Bacillota</taxon>
        <taxon>Bacilli</taxon>
        <taxon>Bacillales</taxon>
        <taxon>Bacillaceae</taxon>
        <taxon>Rossellomorea</taxon>
    </lineage>
</organism>
<comment type="caution">
    <text evidence="3">The sequence shown here is derived from an EMBL/GenBank/DDBJ whole genome shotgun (WGS) entry which is preliminary data.</text>
</comment>
<feature type="transmembrane region" description="Helical" evidence="2">
    <location>
        <begin position="424"/>
        <end position="452"/>
    </location>
</feature>
<keyword evidence="2" id="KW-0812">Transmembrane</keyword>
<sequence length="552" mass="62130">MANKNANQSMEIYNIEAEFDFEVMEGVLSKQLEESFSDLELVEKDRATISNPDSLGKVVLDEVWKQFGNQIGLDMTNETLIQKYDREYPEQYKDIADSVMIDKRYKDANKAMKEQQKAGILKDEYTGRDLRPNEKANLDHVVSRKELFENQRRKQANLDVSGLANKEENLKPTNENLNKSKKEKSNKEYVKTREAREKLLIEENGKANKKVDESNMSDVDKRLIKEKNDRYLNNKLAADDDLMMQADKEARKAINKDIRVNAAKEVGKKAGKDALKTMAISALFTLLKEIMNGLIRFLKAKSKSFNGFLSEMRDSMKSFFTKIISFVQKGASTLIGTIVSEILGPIVSLFKKLASLIKQGISSVRDAVNYLRDKKNKSKPFTVKVAQIGKIITVGLVGGSAIFLGEVFEKFLLTIPGMQIEIPLIGTLANMIGLFLSSLVSGLVGAIMLNLIDKFIAKKIKEEKDQQIIGKKNGIMNLQQVQLTVAEDRVVALKENAMSKISENHALAKDIMQQSLNKIFDDNHASGSKNKNTITKNQSELLQMQKDLEGLL</sequence>
<dbReference type="EMBL" id="LGUE01000006">
    <property type="protein sequence ID" value="KON83365.1"/>
    <property type="molecule type" value="Genomic_DNA"/>
</dbReference>
<name>A0A0M0G0M3_9BACI</name>
<feature type="transmembrane region" description="Helical" evidence="2">
    <location>
        <begin position="381"/>
        <end position="404"/>
    </location>
</feature>
<protein>
    <recommendedName>
        <fullName evidence="5">Cation diffusion facilitator family transporter</fullName>
    </recommendedName>
</protein>
<dbReference type="RefSeq" id="WP_053429419.1">
    <property type="nucleotide sequence ID" value="NZ_LGUE01000006.1"/>
</dbReference>
<feature type="compositionally biased region" description="Basic and acidic residues" evidence="1">
    <location>
        <begin position="178"/>
        <end position="191"/>
    </location>
</feature>
<feature type="region of interest" description="Disordered" evidence="1">
    <location>
        <begin position="161"/>
        <end position="191"/>
    </location>
</feature>
<proteinExistence type="predicted"/>
<evidence type="ECO:0008006" key="5">
    <source>
        <dbReference type="Google" id="ProtNLM"/>
    </source>
</evidence>
<evidence type="ECO:0000256" key="1">
    <source>
        <dbReference type="SAM" id="MobiDB-lite"/>
    </source>
</evidence>
<dbReference type="AlphaFoldDB" id="A0A0M0G0M3"/>
<dbReference type="OrthoDB" id="1086629at2"/>
<evidence type="ECO:0000256" key="2">
    <source>
        <dbReference type="SAM" id="Phobius"/>
    </source>
</evidence>
<reference evidence="4" key="1">
    <citation type="submission" date="2015-07" db="EMBL/GenBank/DDBJ databases">
        <title>Fjat-14235 jcm11544.</title>
        <authorList>
            <person name="Liu B."/>
            <person name="Wang J."/>
            <person name="Zhu Y."/>
            <person name="Liu G."/>
            <person name="Chen Q."/>
            <person name="Chen Z."/>
            <person name="Lan J."/>
            <person name="Che J."/>
            <person name="Ge C."/>
            <person name="Shi H."/>
            <person name="Pan Z."/>
            <person name="Liu X."/>
        </authorList>
    </citation>
    <scope>NUCLEOTIDE SEQUENCE [LARGE SCALE GENOMIC DNA]</scope>
    <source>
        <strain evidence="4">JCM 11544</strain>
    </source>
</reference>
<evidence type="ECO:0000313" key="3">
    <source>
        <dbReference type="EMBL" id="KON83365.1"/>
    </source>
</evidence>
<gene>
    <name evidence="3" type="ORF">AF331_17885</name>
</gene>
<evidence type="ECO:0000313" key="4">
    <source>
        <dbReference type="Proteomes" id="UP000037405"/>
    </source>
</evidence>
<keyword evidence="2" id="KW-0472">Membrane</keyword>
<keyword evidence="4" id="KW-1185">Reference proteome</keyword>
<keyword evidence="2" id="KW-1133">Transmembrane helix</keyword>
<accession>A0A0M0G0M3</accession>
<dbReference type="PATRIC" id="fig|189381.12.peg.3901"/>
<dbReference type="Proteomes" id="UP000037405">
    <property type="component" value="Unassembled WGS sequence"/>
</dbReference>